<evidence type="ECO:0000256" key="1">
    <source>
        <dbReference type="ARBA" id="ARBA00004477"/>
    </source>
</evidence>
<dbReference type="Proteomes" id="UP001492380">
    <property type="component" value="Unassembled WGS sequence"/>
</dbReference>
<keyword evidence="5 12" id="KW-0337">GPI-anchor biosynthesis</keyword>
<dbReference type="SUPFAM" id="SSF53649">
    <property type="entry name" value="Alkaline phosphatase-like"/>
    <property type="match status" value="1"/>
</dbReference>
<dbReference type="Gene3D" id="3.40.720.10">
    <property type="entry name" value="Alkaline Phosphatase, subunit A"/>
    <property type="match status" value="1"/>
</dbReference>
<feature type="transmembrane region" description="Helical" evidence="12">
    <location>
        <begin position="754"/>
        <end position="777"/>
    </location>
</feature>
<feature type="domain" description="GPI ethanolamine phosphate transferase 2 C-terminal" evidence="13">
    <location>
        <begin position="435"/>
        <end position="918"/>
    </location>
</feature>
<feature type="transmembrane region" description="Helical" evidence="12">
    <location>
        <begin position="599"/>
        <end position="618"/>
    </location>
</feature>
<feature type="transmembrane region" description="Helical" evidence="12">
    <location>
        <begin position="638"/>
        <end position="663"/>
    </location>
</feature>
<keyword evidence="11" id="KW-0325">Glycoprotein</keyword>
<feature type="transmembrane region" description="Helical" evidence="12">
    <location>
        <begin position="860"/>
        <end position="880"/>
    </location>
</feature>
<evidence type="ECO:0000256" key="6">
    <source>
        <dbReference type="ARBA" id="ARBA00022679"/>
    </source>
</evidence>
<feature type="transmembrane region" description="Helical" evidence="12">
    <location>
        <begin position="557"/>
        <end position="578"/>
    </location>
</feature>
<evidence type="ECO:0000256" key="9">
    <source>
        <dbReference type="ARBA" id="ARBA00022989"/>
    </source>
</evidence>
<accession>A0ABR1Z2E2</accession>
<organism evidence="14 15">
    <name type="scientific">Phyllosticta capitalensis</name>
    <dbReference type="NCBI Taxonomy" id="121624"/>
    <lineage>
        <taxon>Eukaryota</taxon>
        <taxon>Fungi</taxon>
        <taxon>Dikarya</taxon>
        <taxon>Ascomycota</taxon>
        <taxon>Pezizomycotina</taxon>
        <taxon>Dothideomycetes</taxon>
        <taxon>Dothideomycetes incertae sedis</taxon>
        <taxon>Botryosphaeriales</taxon>
        <taxon>Phyllostictaceae</taxon>
        <taxon>Phyllosticta</taxon>
    </lineage>
</organism>
<proteinExistence type="inferred from homology"/>
<keyword evidence="10 12" id="KW-0472">Membrane</keyword>
<evidence type="ECO:0000256" key="10">
    <source>
        <dbReference type="ARBA" id="ARBA00023136"/>
    </source>
</evidence>
<evidence type="ECO:0000313" key="15">
    <source>
        <dbReference type="Proteomes" id="UP001492380"/>
    </source>
</evidence>
<comment type="subcellular location">
    <subcellularLocation>
        <location evidence="1 12">Endoplasmic reticulum membrane</location>
        <topology evidence="1 12">Multi-pass membrane protein</topology>
    </subcellularLocation>
</comment>
<evidence type="ECO:0000256" key="7">
    <source>
        <dbReference type="ARBA" id="ARBA00022692"/>
    </source>
</evidence>
<dbReference type="Pfam" id="PF19316">
    <property type="entry name" value="PIGO_PIGG"/>
    <property type="match status" value="1"/>
</dbReference>
<evidence type="ECO:0000256" key="5">
    <source>
        <dbReference type="ARBA" id="ARBA00022502"/>
    </source>
</evidence>
<comment type="function">
    <text evidence="12">Ethanolamine phosphate transferase involved in glycosylphosphatidylinositol-anchor biosynthesis. Transfers ethanolamine phosphate to the GPI second mannose.</text>
</comment>
<dbReference type="PANTHER" id="PTHR23072">
    <property type="entry name" value="PHOSPHATIDYLINOSITOL GLYCAN-RELATED"/>
    <property type="match status" value="1"/>
</dbReference>
<keyword evidence="8 12" id="KW-0256">Endoplasmic reticulum</keyword>
<dbReference type="InterPro" id="IPR045687">
    <property type="entry name" value="PIGG/GPI7_C"/>
</dbReference>
<keyword evidence="9 12" id="KW-1133">Transmembrane helix</keyword>
<feature type="transmembrane region" description="Helical" evidence="12">
    <location>
        <begin position="473"/>
        <end position="492"/>
    </location>
</feature>
<evidence type="ECO:0000256" key="3">
    <source>
        <dbReference type="ARBA" id="ARBA00005315"/>
    </source>
</evidence>
<evidence type="ECO:0000256" key="12">
    <source>
        <dbReference type="RuleBase" id="RU367106"/>
    </source>
</evidence>
<keyword evidence="7 12" id="KW-0812">Transmembrane</keyword>
<evidence type="ECO:0000256" key="4">
    <source>
        <dbReference type="ARBA" id="ARBA00020830"/>
    </source>
</evidence>
<dbReference type="EMBL" id="JBBWRZ010000001">
    <property type="protein sequence ID" value="KAK8246572.1"/>
    <property type="molecule type" value="Genomic_DNA"/>
</dbReference>
<comment type="caution">
    <text evidence="14">The sequence shown here is derived from an EMBL/GenBank/DDBJ whole genome shotgun (WGS) entry which is preliminary data.</text>
</comment>
<dbReference type="InterPro" id="IPR017850">
    <property type="entry name" value="Alkaline_phosphatase_core_sf"/>
</dbReference>
<dbReference type="Pfam" id="PF01663">
    <property type="entry name" value="Phosphodiest"/>
    <property type="match status" value="1"/>
</dbReference>
<evidence type="ECO:0000256" key="2">
    <source>
        <dbReference type="ARBA" id="ARBA00004687"/>
    </source>
</evidence>
<feature type="transmembrane region" description="Helical" evidence="12">
    <location>
        <begin position="520"/>
        <end position="537"/>
    </location>
</feature>
<gene>
    <name evidence="14" type="ORF">HDK90DRAFT_14471</name>
</gene>
<dbReference type="InterPro" id="IPR002591">
    <property type="entry name" value="Phosphodiest/P_Trfase"/>
</dbReference>
<feature type="transmembrane region" description="Helical" evidence="12">
    <location>
        <begin position="892"/>
        <end position="916"/>
    </location>
</feature>
<reference evidence="14 15" key="1">
    <citation type="submission" date="2024-04" db="EMBL/GenBank/DDBJ databases">
        <title>Phyllosticta paracitricarpa is synonymous to the EU quarantine fungus P. citricarpa based on phylogenomic analyses.</title>
        <authorList>
            <consortium name="Lawrence Berkeley National Laboratory"/>
            <person name="Van Ingen-Buijs V.A."/>
            <person name="Van Westerhoven A.C."/>
            <person name="Haridas S."/>
            <person name="Skiadas P."/>
            <person name="Martin F."/>
            <person name="Groenewald J.Z."/>
            <person name="Crous P.W."/>
            <person name="Seidl M.F."/>
        </authorList>
    </citation>
    <scope>NUCLEOTIDE SEQUENCE [LARGE SCALE GENOMIC DNA]</scope>
    <source>
        <strain evidence="14 15">CBS 123374</strain>
    </source>
</reference>
<sequence>MPSTAQRALLAAANFLLPVAVLIFAIGFFPYKPFLPGLAQHEVLEYGAPPEAPFDKVVFMVVDALRSDFVYSNNSGFEFTQGLISSGAAIPFTANARSPTVTMPRVKSMTTGSIPSFLDVILNLAETDDSSNLAHQDTWLAQLKTAKAGKLVMYGDDTWLRLFPETFERYDRTSSFFVSDFTEVDNNVTRHVPDELRNQDWNALIMHYLGLDHIGHKTGPFGPHMIPKQTEMDGIVKQVYSAIETQSHLKSTLLILCGDHGMNDGGNHGGSAPGETSPALVFMSPKLKKISKGLPCPTTPEEDFNYYSKVEQSDIAPTLAGLLGFPVPLNNLGVFIPDFLPLWSNGNDRAQILLRNALQILKIVKATFPNPAFDNPFAEVQCDAISSSAQELVCKWRAVTNVFQAAGHLRPKPEDVIAPLAEFCRLAQDILSSTASNYNLTFLVTGSSLAAMSVVLTLLALSNNLKHVNTTGVSYAAVAALYGVMMFASSYVEEEHHFWYWITSGWFVLLFLNKCRKTSFKTAAPAAGALLLAHRVIRRWNQTGQKHAGAPDIAHSFILNHPVVLWTLVSMIYIHLLLRIKTHLTRRLETQNTRQLQSFATVNTILLCGISFLFKLSFTARDAPELVRGASPAALTFLSSLGLIRLARCIFIGSFVGIGWVFLREKAEGPRRAGALISDAFHDFLTLILLTQTRATNIPLILLFQVQKRYLDQLNPTPLEQTVSALLLSHTSFFSLGNSNAISSLDLSNAYNGVASYNIVAVGVLLFVSNWAGPIFWTSASVLGLLDAARWTRGSKVMRNMMDTQRRERIVEALIKSGADEQKANETASREAAKWRRARAETDAEEGRPDEFWWLHFARLTAWTGAALVAVMVACTMLRTHLFIWTVFSPKYLYAMAWSVAFHLIVSGGLGGLMWWTAQ</sequence>
<dbReference type="InterPro" id="IPR037674">
    <property type="entry name" value="PIG-G_N"/>
</dbReference>
<evidence type="ECO:0000259" key="13">
    <source>
        <dbReference type="Pfam" id="PF19316"/>
    </source>
</evidence>
<evidence type="ECO:0000313" key="14">
    <source>
        <dbReference type="EMBL" id="KAK8246572.1"/>
    </source>
</evidence>
<comment type="similarity">
    <text evidence="3 12">Belongs to the PIGG/PIGN/PIGO family. PIGG subfamily.</text>
</comment>
<dbReference type="PANTHER" id="PTHR23072:SF0">
    <property type="entry name" value="GPI ETHANOLAMINE PHOSPHATE TRANSFERASE 2"/>
    <property type="match status" value="1"/>
</dbReference>
<evidence type="ECO:0000256" key="8">
    <source>
        <dbReference type="ARBA" id="ARBA00022824"/>
    </source>
</evidence>
<feature type="transmembrane region" description="Helical" evidence="12">
    <location>
        <begin position="440"/>
        <end position="461"/>
    </location>
</feature>
<dbReference type="InterPro" id="IPR039527">
    <property type="entry name" value="PIGG/GPI7"/>
</dbReference>
<name>A0ABR1Z2E2_9PEZI</name>
<keyword evidence="6 12" id="KW-0808">Transferase</keyword>
<protein>
    <recommendedName>
        <fullName evidence="4 12">GPI ethanolamine phosphate transferase 2</fullName>
    </recommendedName>
</protein>
<feature type="transmembrane region" description="Helical" evidence="12">
    <location>
        <begin position="12"/>
        <end position="31"/>
    </location>
</feature>
<keyword evidence="15" id="KW-1185">Reference proteome</keyword>
<evidence type="ECO:0000256" key="11">
    <source>
        <dbReference type="ARBA" id="ARBA00023180"/>
    </source>
</evidence>
<comment type="pathway">
    <text evidence="2 12">Glycolipid biosynthesis; glycosylphosphatidylinositol-anchor biosynthesis.</text>
</comment>
<dbReference type="CDD" id="cd16024">
    <property type="entry name" value="GPI_EPT_2"/>
    <property type="match status" value="1"/>
</dbReference>
<feature type="transmembrane region" description="Helical" evidence="12">
    <location>
        <begin position="498"/>
        <end position="513"/>
    </location>
</feature>